<dbReference type="EMBL" id="KN824306">
    <property type="protein sequence ID" value="KIM26389.1"/>
    <property type="molecule type" value="Genomic_DNA"/>
</dbReference>
<dbReference type="InterPro" id="IPR000719">
    <property type="entry name" value="Prot_kinase_dom"/>
</dbReference>
<reference evidence="2 3" key="1">
    <citation type="submission" date="2014-04" db="EMBL/GenBank/DDBJ databases">
        <authorList>
            <consortium name="DOE Joint Genome Institute"/>
            <person name="Kuo A."/>
            <person name="Zuccaro A."/>
            <person name="Kohler A."/>
            <person name="Nagy L.G."/>
            <person name="Floudas D."/>
            <person name="Copeland A."/>
            <person name="Barry K.W."/>
            <person name="Cichocki N."/>
            <person name="Veneault-Fourrey C."/>
            <person name="LaButti K."/>
            <person name="Lindquist E.A."/>
            <person name="Lipzen A."/>
            <person name="Lundell T."/>
            <person name="Morin E."/>
            <person name="Murat C."/>
            <person name="Sun H."/>
            <person name="Tunlid A."/>
            <person name="Henrissat B."/>
            <person name="Grigoriev I.V."/>
            <person name="Hibbett D.S."/>
            <person name="Martin F."/>
            <person name="Nordberg H.P."/>
            <person name="Cantor M.N."/>
            <person name="Hua S.X."/>
        </authorList>
    </citation>
    <scope>NUCLEOTIDE SEQUENCE [LARGE SCALE GENOMIC DNA]</scope>
    <source>
        <strain evidence="2 3">MAFF 305830</strain>
    </source>
</reference>
<feature type="non-terminal residue" evidence="2">
    <location>
        <position position="1"/>
    </location>
</feature>
<dbReference type="GO" id="GO:0004672">
    <property type="term" value="F:protein kinase activity"/>
    <property type="evidence" value="ECO:0007669"/>
    <property type="project" value="InterPro"/>
</dbReference>
<name>A0A0C3B2H2_SERVB</name>
<keyword evidence="3" id="KW-1185">Reference proteome</keyword>
<reference evidence="3" key="2">
    <citation type="submission" date="2015-01" db="EMBL/GenBank/DDBJ databases">
        <title>Evolutionary Origins and Diversification of the Mycorrhizal Mutualists.</title>
        <authorList>
            <consortium name="DOE Joint Genome Institute"/>
            <consortium name="Mycorrhizal Genomics Consortium"/>
            <person name="Kohler A."/>
            <person name="Kuo A."/>
            <person name="Nagy L.G."/>
            <person name="Floudas D."/>
            <person name="Copeland A."/>
            <person name="Barry K.W."/>
            <person name="Cichocki N."/>
            <person name="Veneault-Fourrey C."/>
            <person name="LaButti K."/>
            <person name="Lindquist E.A."/>
            <person name="Lipzen A."/>
            <person name="Lundell T."/>
            <person name="Morin E."/>
            <person name="Murat C."/>
            <person name="Riley R."/>
            <person name="Ohm R."/>
            <person name="Sun H."/>
            <person name="Tunlid A."/>
            <person name="Henrissat B."/>
            <person name="Grigoriev I.V."/>
            <person name="Hibbett D.S."/>
            <person name="Martin F."/>
        </authorList>
    </citation>
    <scope>NUCLEOTIDE SEQUENCE [LARGE SCALE GENOMIC DNA]</scope>
    <source>
        <strain evidence="3">MAFF 305830</strain>
    </source>
</reference>
<dbReference type="Gene3D" id="1.10.510.10">
    <property type="entry name" value="Transferase(Phosphotransferase) domain 1"/>
    <property type="match status" value="1"/>
</dbReference>
<evidence type="ECO:0000259" key="1">
    <source>
        <dbReference type="PROSITE" id="PS50011"/>
    </source>
</evidence>
<protein>
    <recommendedName>
        <fullName evidence="1">Protein kinase domain-containing protein</fullName>
    </recommendedName>
</protein>
<sequence>RKVVAKFFDPLYFYDEEGYLDSFAVVRRHVHNECEAYQRLASLQGSQIPTFLGLYLAALPAPDDPAWPTPSSSRNVYVLLTEFVEGTVLGDMRTDELSTDERCQIMDEVFELESHLFTLGVRHDDYRPQNLILLPQTVGSIGLTLLVLDFEQCSFYAETEVKKWDSSPVSRTARLAKRWSSDLSHRHSRWILGGWLDQQYGTLIWCDA</sequence>
<proteinExistence type="predicted"/>
<dbReference type="OrthoDB" id="3025100at2759"/>
<dbReference type="GO" id="GO:0005524">
    <property type="term" value="F:ATP binding"/>
    <property type="evidence" value="ECO:0007669"/>
    <property type="project" value="InterPro"/>
</dbReference>
<dbReference type="InterPro" id="IPR011009">
    <property type="entry name" value="Kinase-like_dom_sf"/>
</dbReference>
<dbReference type="PROSITE" id="PS50011">
    <property type="entry name" value="PROTEIN_KINASE_DOM"/>
    <property type="match status" value="1"/>
</dbReference>
<feature type="domain" description="Protein kinase" evidence="1">
    <location>
        <begin position="1"/>
        <end position="208"/>
    </location>
</feature>
<dbReference type="SUPFAM" id="SSF56112">
    <property type="entry name" value="Protein kinase-like (PK-like)"/>
    <property type="match status" value="1"/>
</dbReference>
<dbReference type="Proteomes" id="UP000054097">
    <property type="component" value="Unassembled WGS sequence"/>
</dbReference>
<dbReference type="HOGENOM" id="CLU_044881_2_1_1"/>
<gene>
    <name evidence="2" type="ORF">M408DRAFT_72749</name>
</gene>
<organism evidence="2 3">
    <name type="scientific">Serendipita vermifera MAFF 305830</name>
    <dbReference type="NCBI Taxonomy" id="933852"/>
    <lineage>
        <taxon>Eukaryota</taxon>
        <taxon>Fungi</taxon>
        <taxon>Dikarya</taxon>
        <taxon>Basidiomycota</taxon>
        <taxon>Agaricomycotina</taxon>
        <taxon>Agaricomycetes</taxon>
        <taxon>Sebacinales</taxon>
        <taxon>Serendipitaceae</taxon>
        <taxon>Serendipita</taxon>
    </lineage>
</organism>
<evidence type="ECO:0000313" key="2">
    <source>
        <dbReference type="EMBL" id="KIM26389.1"/>
    </source>
</evidence>
<evidence type="ECO:0000313" key="3">
    <source>
        <dbReference type="Proteomes" id="UP000054097"/>
    </source>
</evidence>
<accession>A0A0C3B2H2</accession>
<dbReference type="AlphaFoldDB" id="A0A0C3B2H2"/>